<reference evidence="2 3" key="2">
    <citation type="submission" date="2020-03" db="EMBL/GenBank/DDBJ databases">
        <authorList>
            <person name="Ichikawa N."/>
            <person name="Kimura A."/>
            <person name="Kitahashi Y."/>
            <person name="Uohara A."/>
        </authorList>
    </citation>
    <scope>NUCLEOTIDE SEQUENCE [LARGE SCALE GENOMIC DNA]</scope>
    <source>
        <strain evidence="2 3">NBRC 105367</strain>
    </source>
</reference>
<feature type="transmembrane region" description="Helical" evidence="1">
    <location>
        <begin position="21"/>
        <end position="42"/>
    </location>
</feature>
<accession>A0A6F8YU62</accession>
<dbReference type="KEGG" id="psuu:Psuf_068990"/>
<sequence length="82" mass="8310">MAADRPRRVAGVPRGSVRVRTTAVAVAVVGVSLLIGAVALVASLDQALERELRAAMAVRATEAAQAVRSGADPAAWPGRPGP</sequence>
<keyword evidence="1" id="KW-0812">Transmembrane</keyword>
<reference evidence="2 3" key="1">
    <citation type="submission" date="2020-03" db="EMBL/GenBank/DDBJ databases">
        <title>Whole genome shotgun sequence of Phytohabitans suffuscus NBRC 105367.</title>
        <authorList>
            <person name="Komaki H."/>
            <person name="Tamura T."/>
        </authorList>
    </citation>
    <scope>NUCLEOTIDE SEQUENCE [LARGE SCALE GENOMIC DNA]</scope>
    <source>
        <strain evidence="2 3">NBRC 105367</strain>
    </source>
</reference>
<keyword evidence="3" id="KW-1185">Reference proteome</keyword>
<evidence type="ECO:0000256" key="1">
    <source>
        <dbReference type="SAM" id="Phobius"/>
    </source>
</evidence>
<dbReference type="AlphaFoldDB" id="A0A6F8YU62"/>
<keyword evidence="1" id="KW-1133">Transmembrane helix</keyword>
<protein>
    <submittedName>
        <fullName evidence="2">Uncharacterized protein</fullName>
    </submittedName>
</protein>
<dbReference type="RefSeq" id="WP_173161530.1">
    <property type="nucleotide sequence ID" value="NZ_AP022871.1"/>
</dbReference>
<gene>
    <name evidence="2" type="ORF">Psuf_068990</name>
</gene>
<proteinExistence type="predicted"/>
<keyword evidence="1" id="KW-0472">Membrane</keyword>
<dbReference type="Proteomes" id="UP000503011">
    <property type="component" value="Chromosome"/>
</dbReference>
<organism evidence="2 3">
    <name type="scientific">Phytohabitans suffuscus</name>
    <dbReference type="NCBI Taxonomy" id="624315"/>
    <lineage>
        <taxon>Bacteria</taxon>
        <taxon>Bacillati</taxon>
        <taxon>Actinomycetota</taxon>
        <taxon>Actinomycetes</taxon>
        <taxon>Micromonosporales</taxon>
        <taxon>Micromonosporaceae</taxon>
    </lineage>
</organism>
<dbReference type="EMBL" id="AP022871">
    <property type="protein sequence ID" value="BCB89586.1"/>
    <property type="molecule type" value="Genomic_DNA"/>
</dbReference>
<name>A0A6F8YU62_9ACTN</name>
<evidence type="ECO:0000313" key="3">
    <source>
        <dbReference type="Proteomes" id="UP000503011"/>
    </source>
</evidence>
<evidence type="ECO:0000313" key="2">
    <source>
        <dbReference type="EMBL" id="BCB89586.1"/>
    </source>
</evidence>